<evidence type="ECO:0000256" key="7">
    <source>
        <dbReference type="SAM" id="Phobius"/>
    </source>
</evidence>
<protein>
    <recommendedName>
        <fullName evidence="6">Hydrophobin</fullName>
    </recommendedName>
</protein>
<dbReference type="AlphaFoldDB" id="A0A8H5FSA3"/>
<keyword evidence="5 6" id="KW-1015">Disulfide bond</keyword>
<dbReference type="InterPro" id="IPR001338">
    <property type="entry name" value="Class_I_Hydrophobin"/>
</dbReference>
<dbReference type="SMART" id="SM00075">
    <property type="entry name" value="HYDRO"/>
    <property type="match status" value="1"/>
</dbReference>
<keyword evidence="3 6" id="KW-0134">Cell wall</keyword>
<comment type="subcellular location">
    <subcellularLocation>
        <location evidence="1 6">Secreted</location>
        <location evidence="1 6">Cell wall</location>
    </subcellularLocation>
</comment>
<keyword evidence="6" id="KW-0732">Signal</keyword>
<name>A0A8H5FSA3_9AGAR</name>
<gene>
    <name evidence="8" type="ORF">D9756_010272</name>
</gene>
<evidence type="ECO:0000256" key="4">
    <source>
        <dbReference type="ARBA" id="ARBA00022525"/>
    </source>
</evidence>
<dbReference type="GO" id="GO:0005199">
    <property type="term" value="F:structural constituent of cell wall"/>
    <property type="evidence" value="ECO:0007669"/>
    <property type="project" value="InterPro"/>
</dbReference>
<evidence type="ECO:0000256" key="5">
    <source>
        <dbReference type="ARBA" id="ARBA00023157"/>
    </source>
</evidence>
<comment type="similarity">
    <text evidence="2 6">Belongs to the fungal hydrophobin family.</text>
</comment>
<accession>A0A8H5FSA3</accession>
<dbReference type="Proteomes" id="UP000559027">
    <property type="component" value="Unassembled WGS sequence"/>
</dbReference>
<dbReference type="Pfam" id="PF01185">
    <property type="entry name" value="Hydrophobin"/>
    <property type="match status" value="1"/>
</dbReference>
<keyword evidence="7" id="KW-0472">Membrane</keyword>
<reference evidence="8 9" key="1">
    <citation type="journal article" date="2020" name="ISME J.">
        <title>Uncovering the hidden diversity of litter-decomposition mechanisms in mushroom-forming fungi.</title>
        <authorList>
            <person name="Floudas D."/>
            <person name="Bentzer J."/>
            <person name="Ahren D."/>
            <person name="Johansson T."/>
            <person name="Persson P."/>
            <person name="Tunlid A."/>
        </authorList>
    </citation>
    <scope>NUCLEOTIDE SEQUENCE [LARGE SCALE GENOMIC DNA]</scope>
    <source>
        <strain evidence="8 9">CBS 146.42</strain>
    </source>
</reference>
<dbReference type="OrthoDB" id="4225815at2759"/>
<feature type="transmembrane region" description="Helical" evidence="7">
    <location>
        <begin position="38"/>
        <end position="58"/>
    </location>
</feature>
<evidence type="ECO:0000313" key="8">
    <source>
        <dbReference type="EMBL" id="KAF5347800.1"/>
    </source>
</evidence>
<evidence type="ECO:0000256" key="6">
    <source>
        <dbReference type="RuleBase" id="RU365009"/>
    </source>
</evidence>
<keyword evidence="7" id="KW-0812">Transmembrane</keyword>
<sequence>MVQKAIGQHHSEEQGVYFFEQAFAIVQLPNKPPNSFTMFSRIAAFAYVYVAFAAFAAAMPGGSPPPYTTVYTTTSQGHTITVTSVVTGTTTVTKPVTTTVTKPTTVPVTTTKPVTTTVTVSAPPTTTTAPASQCNTGSLQCCNSVQSASSGAVGLLLGLLGVVLSDLTVLVGLTCSPLSVIGVGGNSW</sequence>
<evidence type="ECO:0000313" key="9">
    <source>
        <dbReference type="Proteomes" id="UP000559027"/>
    </source>
</evidence>
<dbReference type="CDD" id="cd23507">
    <property type="entry name" value="hydrophobin_I"/>
    <property type="match status" value="1"/>
</dbReference>
<keyword evidence="4 6" id="KW-0964">Secreted</keyword>
<evidence type="ECO:0000256" key="1">
    <source>
        <dbReference type="ARBA" id="ARBA00004191"/>
    </source>
</evidence>
<keyword evidence="9" id="KW-1185">Reference proteome</keyword>
<dbReference type="EMBL" id="JAACJO010000023">
    <property type="protein sequence ID" value="KAF5347800.1"/>
    <property type="molecule type" value="Genomic_DNA"/>
</dbReference>
<organism evidence="8 9">
    <name type="scientific">Leucocoprinus leucothites</name>
    <dbReference type="NCBI Taxonomy" id="201217"/>
    <lineage>
        <taxon>Eukaryota</taxon>
        <taxon>Fungi</taxon>
        <taxon>Dikarya</taxon>
        <taxon>Basidiomycota</taxon>
        <taxon>Agaricomycotina</taxon>
        <taxon>Agaricomycetes</taxon>
        <taxon>Agaricomycetidae</taxon>
        <taxon>Agaricales</taxon>
        <taxon>Agaricineae</taxon>
        <taxon>Agaricaceae</taxon>
        <taxon>Leucocoprinus</taxon>
    </lineage>
</organism>
<comment type="caution">
    <text evidence="8">The sequence shown here is derived from an EMBL/GenBank/DDBJ whole genome shotgun (WGS) entry which is preliminary data.</text>
</comment>
<dbReference type="GO" id="GO:0009277">
    <property type="term" value="C:fungal-type cell wall"/>
    <property type="evidence" value="ECO:0007669"/>
    <property type="project" value="InterPro"/>
</dbReference>
<evidence type="ECO:0000256" key="3">
    <source>
        <dbReference type="ARBA" id="ARBA00022512"/>
    </source>
</evidence>
<keyword evidence="7" id="KW-1133">Transmembrane helix</keyword>
<evidence type="ECO:0000256" key="2">
    <source>
        <dbReference type="ARBA" id="ARBA00010446"/>
    </source>
</evidence>
<proteinExistence type="inferred from homology"/>